<dbReference type="GO" id="GO:0016020">
    <property type="term" value="C:membrane"/>
    <property type="evidence" value="ECO:0007669"/>
    <property type="project" value="UniProtKB-SubCell"/>
</dbReference>
<evidence type="ECO:0000313" key="9">
    <source>
        <dbReference type="Proteomes" id="UP000189940"/>
    </source>
</evidence>
<feature type="transmembrane region" description="Helical" evidence="6">
    <location>
        <begin position="174"/>
        <end position="201"/>
    </location>
</feature>
<sequence length="596" mass="62378">MTARSVEPTFVEAFTPKLVTVLREGYHFRDFRADVLAGLTVAIVAVPLSMAIAIASGVTPDRGLYTAIIGGFIVSFLGGSRFQIGGPAGAFIVLVATTVALHGVEGLLLATVIAGVVQLVVGLLRLGTFIKYIPFPVTIGFTAGISVIIFASQLTELLGLTLAGKEPGELIHKLAAISAALPTINAAAVAVSVPTIALIVAIRYFRPYWPAMLMSVGVASVAVWLLGLPVETIGTRFGGIPQTLPAPMLPVISLEKITEVLPAALSFALLGSIESLLSAVVADSMSGERHRSNCELVAQGIANIVSPFFGGFCVTGTIARTATNVRSGAHGPVAGMLHAVFLLLFMLVAAPLASYIPLAALGAVLAVVAWNMAERHAFAMLLRASRSDAVVLVVTFLLVIFSGLIEGILVGFGIAALLFLHRMAKMVEVENARSLTDGDESVRVNGNGRKAYDVALATDPDVAVHRISGAFFFGAAANVGAALDSIGDHPKAYVIDFSDVPVIDSSGAAAIEGFVHKTHRRRAPVYITGASPAIRRTLLIHGVKPPYVRFRSDLAEGVKAAHSRVAHSRGTHSKLAQSGVARRDAAAEEEEEEALT</sequence>
<gene>
    <name evidence="8" type="ORF">B2M20_11280</name>
</gene>
<keyword evidence="4 6" id="KW-0472">Membrane</keyword>
<dbReference type="SUPFAM" id="SSF52091">
    <property type="entry name" value="SpoIIaa-like"/>
    <property type="match status" value="1"/>
</dbReference>
<evidence type="ECO:0000256" key="1">
    <source>
        <dbReference type="ARBA" id="ARBA00004141"/>
    </source>
</evidence>
<feature type="transmembrane region" description="Helical" evidence="6">
    <location>
        <begin position="133"/>
        <end position="154"/>
    </location>
</feature>
<evidence type="ECO:0000256" key="6">
    <source>
        <dbReference type="SAM" id="Phobius"/>
    </source>
</evidence>
<dbReference type="GO" id="GO:0055085">
    <property type="term" value="P:transmembrane transport"/>
    <property type="evidence" value="ECO:0007669"/>
    <property type="project" value="InterPro"/>
</dbReference>
<accession>A0A1V4HXQ7</accession>
<dbReference type="InterPro" id="IPR036513">
    <property type="entry name" value="STAS_dom_sf"/>
</dbReference>
<dbReference type="PANTHER" id="PTHR11814">
    <property type="entry name" value="SULFATE TRANSPORTER"/>
    <property type="match status" value="1"/>
</dbReference>
<keyword evidence="9" id="KW-1185">Reference proteome</keyword>
<keyword evidence="3 6" id="KW-1133">Transmembrane helix</keyword>
<evidence type="ECO:0000256" key="4">
    <source>
        <dbReference type="ARBA" id="ARBA00023136"/>
    </source>
</evidence>
<feature type="compositionally biased region" description="Basic residues" evidence="5">
    <location>
        <begin position="563"/>
        <end position="572"/>
    </location>
</feature>
<dbReference type="Pfam" id="PF01740">
    <property type="entry name" value="STAS"/>
    <property type="match status" value="1"/>
</dbReference>
<feature type="transmembrane region" description="Helical" evidence="6">
    <location>
        <begin position="107"/>
        <end position="126"/>
    </location>
</feature>
<evidence type="ECO:0000259" key="7">
    <source>
        <dbReference type="PROSITE" id="PS50801"/>
    </source>
</evidence>
<dbReference type="OrthoDB" id="9769739at2"/>
<feature type="transmembrane region" description="Helical" evidence="6">
    <location>
        <begin position="62"/>
        <end position="79"/>
    </location>
</feature>
<evidence type="ECO:0000256" key="3">
    <source>
        <dbReference type="ARBA" id="ARBA00022989"/>
    </source>
</evidence>
<dbReference type="InterPro" id="IPR011547">
    <property type="entry name" value="SLC26A/SulP_dom"/>
</dbReference>
<dbReference type="CDD" id="cd07042">
    <property type="entry name" value="STAS_SulP_like_sulfate_transporter"/>
    <property type="match status" value="1"/>
</dbReference>
<proteinExistence type="predicted"/>
<organism evidence="8 9">
    <name type="scientific">Nitrobacter vulgaris</name>
    <dbReference type="NCBI Taxonomy" id="29421"/>
    <lineage>
        <taxon>Bacteria</taxon>
        <taxon>Pseudomonadati</taxon>
        <taxon>Pseudomonadota</taxon>
        <taxon>Alphaproteobacteria</taxon>
        <taxon>Hyphomicrobiales</taxon>
        <taxon>Nitrobacteraceae</taxon>
        <taxon>Nitrobacter</taxon>
    </lineage>
</organism>
<evidence type="ECO:0000256" key="2">
    <source>
        <dbReference type="ARBA" id="ARBA00022692"/>
    </source>
</evidence>
<dbReference type="InterPro" id="IPR001902">
    <property type="entry name" value="SLC26A/SulP_fam"/>
</dbReference>
<evidence type="ECO:0000313" key="8">
    <source>
        <dbReference type="EMBL" id="OPH82639.1"/>
    </source>
</evidence>
<protein>
    <submittedName>
        <fullName evidence="8">Sodium-independent anion transporter</fullName>
    </submittedName>
</protein>
<name>A0A1V4HXQ7_NITVU</name>
<keyword evidence="2 6" id="KW-0812">Transmembrane</keyword>
<dbReference type="Pfam" id="PF00916">
    <property type="entry name" value="Sulfate_transp"/>
    <property type="match status" value="1"/>
</dbReference>
<comment type="subcellular location">
    <subcellularLocation>
        <location evidence="1">Membrane</location>
        <topology evidence="1">Multi-pass membrane protein</topology>
    </subcellularLocation>
</comment>
<feature type="compositionally biased region" description="Acidic residues" evidence="5">
    <location>
        <begin position="587"/>
        <end position="596"/>
    </location>
</feature>
<dbReference type="RefSeq" id="WP_079447192.1">
    <property type="nucleotide sequence ID" value="NZ_JAVDPZ010000037.1"/>
</dbReference>
<feature type="region of interest" description="Disordered" evidence="5">
    <location>
        <begin position="563"/>
        <end position="596"/>
    </location>
</feature>
<dbReference type="Proteomes" id="UP000189940">
    <property type="component" value="Unassembled WGS sequence"/>
</dbReference>
<dbReference type="InterPro" id="IPR002645">
    <property type="entry name" value="STAS_dom"/>
</dbReference>
<feature type="transmembrane region" description="Helical" evidence="6">
    <location>
        <begin position="390"/>
        <end position="420"/>
    </location>
</feature>
<dbReference type="STRING" id="29421.B2M20_11280"/>
<dbReference type="Gene3D" id="3.30.750.24">
    <property type="entry name" value="STAS domain"/>
    <property type="match status" value="1"/>
</dbReference>
<feature type="transmembrane region" description="Helical" evidence="6">
    <location>
        <begin position="340"/>
        <end position="370"/>
    </location>
</feature>
<dbReference type="PROSITE" id="PS50801">
    <property type="entry name" value="STAS"/>
    <property type="match status" value="1"/>
</dbReference>
<comment type="caution">
    <text evidence="8">The sequence shown here is derived from an EMBL/GenBank/DDBJ whole genome shotgun (WGS) entry which is preliminary data.</text>
</comment>
<feature type="domain" description="STAS" evidence="7">
    <location>
        <begin position="452"/>
        <end position="561"/>
    </location>
</feature>
<dbReference type="EMBL" id="MWPQ01000042">
    <property type="protein sequence ID" value="OPH82639.1"/>
    <property type="molecule type" value="Genomic_DNA"/>
</dbReference>
<feature type="transmembrane region" description="Helical" evidence="6">
    <location>
        <begin position="260"/>
        <end position="282"/>
    </location>
</feature>
<feature type="transmembrane region" description="Helical" evidence="6">
    <location>
        <begin position="35"/>
        <end position="56"/>
    </location>
</feature>
<dbReference type="AlphaFoldDB" id="A0A1V4HXQ7"/>
<reference evidence="8 9" key="1">
    <citation type="submission" date="2017-02" db="EMBL/GenBank/DDBJ databases">
        <title>Genome sequence of the nitrite-oxidizing bacterium Nitrobacter vulgaris strain Ab1.</title>
        <authorList>
            <person name="Mellbye B.L."/>
            <person name="Davis E.W."/>
            <person name="Spieck E."/>
            <person name="Chang J.H."/>
            <person name="Bottomley P.J."/>
            <person name="Sayavedra-Soto L.A."/>
        </authorList>
    </citation>
    <scope>NUCLEOTIDE SEQUENCE [LARGE SCALE GENOMIC DNA]</scope>
    <source>
        <strain evidence="8 9">Ab1</strain>
    </source>
</reference>
<evidence type="ECO:0000256" key="5">
    <source>
        <dbReference type="SAM" id="MobiDB-lite"/>
    </source>
</evidence>